<accession>A0A0C9PZA5</accession>
<dbReference type="PROSITE" id="PS51450">
    <property type="entry name" value="LRR"/>
    <property type="match status" value="1"/>
</dbReference>
<dbReference type="SUPFAM" id="SSF52058">
    <property type="entry name" value="L domain-like"/>
    <property type="match status" value="1"/>
</dbReference>
<dbReference type="Gene3D" id="2.60.40.1130">
    <property type="entry name" value="Rab geranylgeranyltransferase alpha-subunit, insert domain"/>
    <property type="match status" value="1"/>
</dbReference>
<evidence type="ECO:0000256" key="9">
    <source>
        <dbReference type="RuleBase" id="RU367120"/>
    </source>
</evidence>
<dbReference type="EMBL" id="GBYB01006853">
    <property type="protein sequence ID" value="JAG76620.1"/>
    <property type="molecule type" value="Transcribed_RNA"/>
</dbReference>
<protein>
    <recommendedName>
        <fullName evidence="3 9">Geranylgeranyl transferase type-2 subunit alpha</fullName>
        <ecNumber evidence="2 9">2.5.1.60</ecNumber>
    </recommendedName>
    <alternativeName>
        <fullName evidence="7 9">Geranylgeranyl transferase type II subunit alpha</fullName>
    </alternativeName>
</protein>
<organism evidence="10">
    <name type="scientific">Fopius arisanus</name>
    <dbReference type="NCBI Taxonomy" id="64838"/>
    <lineage>
        <taxon>Eukaryota</taxon>
        <taxon>Metazoa</taxon>
        <taxon>Ecdysozoa</taxon>
        <taxon>Arthropoda</taxon>
        <taxon>Hexapoda</taxon>
        <taxon>Insecta</taxon>
        <taxon>Pterygota</taxon>
        <taxon>Neoptera</taxon>
        <taxon>Endopterygota</taxon>
        <taxon>Hymenoptera</taxon>
        <taxon>Apocrita</taxon>
        <taxon>Ichneumonoidea</taxon>
        <taxon>Braconidae</taxon>
        <taxon>Opiinae</taxon>
        <taxon>Fopius</taxon>
    </lineage>
</organism>
<keyword evidence="5 9" id="KW-0808">Transferase</keyword>
<proteinExistence type="inferred from homology"/>
<dbReference type="InterPro" id="IPR001611">
    <property type="entry name" value="Leu-rich_rpt"/>
</dbReference>
<sequence>MHGRVKVRTTAEQEAIKKVERAKKVAQYKAAIDLVINKRKEKVYDDELLLVTEKMVLQNPDINSVWNIRREAFQYREWSHEEYLDRLRKELTLTESCLRGNPKSYSVWHQRCWIIDHLPEPDWQTELSLCAKCLNLDERNFHCWDYRQHLVKKAGISDAEEFEFSTTKIYNNFSNYSSWHYRSKILSKMFPDESGELPIVADKHKEELDLVMNATFTDPNDSSAWFYQRWLLDYSNPQPNALWRVKITPNRATIIFHGETSLESSNLSLTTDNGQVNGTWSSYNDEKFSKIWTATFSELLDSSCSKIFIKYENEDYNLFKSDNAWFYKSSHSPIDKHNKAQLKEQMENYKQLKEMEPNNKWAILTGIFLMKSYDLVEYHEKILEDLSALIKIDHLRANYYTDMRSKCIMDYELHNLWKNENDTEINSTVDLSNRNLTIFYNEQYFGLFEEVNLGTNRLGNSLHRLAVLQECKKLSLSSNSLKNLKGFPTLQNLEILSLRDNQLTCLEEVLDLIKRHKFVKLDLRGNPLCEQSDIIDKLSKDNPDIEFTTD</sequence>
<keyword evidence="6" id="KW-0677">Repeat</keyword>
<dbReference type="Gene3D" id="3.80.10.10">
    <property type="entry name" value="Ribonuclease Inhibitor"/>
    <property type="match status" value="1"/>
</dbReference>
<evidence type="ECO:0000313" key="10">
    <source>
        <dbReference type="EMBL" id="JAG76620.1"/>
    </source>
</evidence>
<dbReference type="PROSITE" id="PS51147">
    <property type="entry name" value="PFTA"/>
    <property type="match status" value="4"/>
</dbReference>
<evidence type="ECO:0000256" key="6">
    <source>
        <dbReference type="ARBA" id="ARBA00022737"/>
    </source>
</evidence>
<dbReference type="GO" id="GO:0005968">
    <property type="term" value="C:Rab-protein geranylgeranyltransferase complex"/>
    <property type="evidence" value="ECO:0007669"/>
    <property type="project" value="TreeGrafter"/>
</dbReference>
<dbReference type="FunFam" id="1.25.40.120:FF:000035">
    <property type="entry name" value="Geranylgeranyl transferase type-2 subunit alpha"/>
    <property type="match status" value="1"/>
</dbReference>
<comment type="similarity">
    <text evidence="1 9">Belongs to the protein prenyltransferase subunit alpha family.</text>
</comment>
<name>A0A0C9PZA5_9HYME</name>
<keyword evidence="4 9" id="KW-0637">Prenyltransferase</keyword>
<evidence type="ECO:0000256" key="7">
    <source>
        <dbReference type="ARBA" id="ARBA00031267"/>
    </source>
</evidence>
<dbReference type="Pfam" id="PF01239">
    <property type="entry name" value="PPTA"/>
    <property type="match status" value="4"/>
</dbReference>
<dbReference type="PANTHER" id="PTHR11129:SF2">
    <property type="entry name" value="GERANYLGERANYL TRANSFERASE TYPE-2 SUBUNIT ALPHA"/>
    <property type="match status" value="1"/>
</dbReference>
<evidence type="ECO:0000256" key="1">
    <source>
        <dbReference type="ARBA" id="ARBA00006734"/>
    </source>
</evidence>
<dbReference type="SUPFAM" id="SSF48439">
    <property type="entry name" value="Protein prenylyltransferase"/>
    <property type="match status" value="1"/>
</dbReference>
<gene>
    <name evidence="10" type="primary">RABGGTA</name>
    <name evidence="10" type="ORF">g.54251</name>
</gene>
<dbReference type="InterPro" id="IPR002088">
    <property type="entry name" value="Prenyl_trans_a"/>
</dbReference>
<dbReference type="GO" id="GO:0097354">
    <property type="term" value="P:prenylation"/>
    <property type="evidence" value="ECO:0007669"/>
    <property type="project" value="UniProtKB-UniRule"/>
</dbReference>
<dbReference type="Gene3D" id="1.25.40.120">
    <property type="entry name" value="Protein prenylyltransferase"/>
    <property type="match status" value="1"/>
</dbReference>
<comment type="catalytic activity">
    <reaction evidence="8 9">
        <text>geranylgeranyl diphosphate + L-cysteinyl-[protein] = S-geranylgeranyl-L-cysteinyl-[protein] + diphosphate</text>
        <dbReference type="Rhea" id="RHEA:21240"/>
        <dbReference type="Rhea" id="RHEA-COMP:10131"/>
        <dbReference type="Rhea" id="RHEA-COMP:11537"/>
        <dbReference type="ChEBI" id="CHEBI:29950"/>
        <dbReference type="ChEBI" id="CHEBI:33019"/>
        <dbReference type="ChEBI" id="CHEBI:57533"/>
        <dbReference type="ChEBI" id="CHEBI:86021"/>
        <dbReference type="EC" id="2.5.1.60"/>
    </reaction>
</comment>
<reference evidence="10" key="1">
    <citation type="submission" date="2015-01" db="EMBL/GenBank/DDBJ databases">
        <title>Transcriptome Assembly of Fopius arisanus.</title>
        <authorList>
            <person name="Geib S."/>
        </authorList>
    </citation>
    <scope>NUCLEOTIDE SEQUENCE</scope>
</reference>
<evidence type="ECO:0000256" key="4">
    <source>
        <dbReference type="ARBA" id="ARBA00022602"/>
    </source>
</evidence>
<evidence type="ECO:0000256" key="5">
    <source>
        <dbReference type="ARBA" id="ARBA00022679"/>
    </source>
</evidence>
<dbReference type="InterPro" id="IPR032675">
    <property type="entry name" value="LRR_dom_sf"/>
</dbReference>
<dbReference type="EC" id="2.5.1.60" evidence="2 9"/>
<evidence type="ECO:0000256" key="3">
    <source>
        <dbReference type="ARBA" id="ARBA00014772"/>
    </source>
</evidence>
<evidence type="ECO:0000256" key="8">
    <source>
        <dbReference type="ARBA" id="ARBA00047658"/>
    </source>
</evidence>
<dbReference type="GO" id="GO:0004663">
    <property type="term" value="F:Rab geranylgeranyltransferase activity"/>
    <property type="evidence" value="ECO:0007669"/>
    <property type="project" value="UniProtKB-UniRule"/>
</dbReference>
<comment type="function">
    <text evidence="9">Catalyzes the transfer of a geranyl-geranyl moiety from geranyl-geranyl pyrophosphate to cysteines occuring in specific C-terminal amino acid sequences.</text>
</comment>
<dbReference type="PANTHER" id="PTHR11129">
    <property type="entry name" value="PROTEIN FARNESYLTRANSFERASE ALPHA SUBUNIT/RAB GERANYLGERANYL TRANSFERASE ALPHA SUBUNIT"/>
    <property type="match status" value="1"/>
</dbReference>
<dbReference type="AlphaFoldDB" id="A0A0C9PZA5"/>
<evidence type="ECO:0000256" key="2">
    <source>
        <dbReference type="ARBA" id="ARBA00012656"/>
    </source>
</evidence>